<dbReference type="Pfam" id="PF13640">
    <property type="entry name" value="2OG-FeII_Oxy_3"/>
    <property type="match status" value="1"/>
</dbReference>
<evidence type="ECO:0000259" key="17">
    <source>
        <dbReference type="PROSITE" id="PS51670"/>
    </source>
</evidence>
<comment type="catalytic activity">
    <reaction evidence="14">
        <text>L-prolyl-[collagen] + 2-oxoglutarate + O2 = trans-4-hydroxy-L-prolyl-[collagen] + succinate + CO2</text>
        <dbReference type="Rhea" id="RHEA:18945"/>
        <dbReference type="Rhea" id="RHEA-COMP:11676"/>
        <dbReference type="Rhea" id="RHEA-COMP:11680"/>
        <dbReference type="ChEBI" id="CHEBI:15379"/>
        <dbReference type="ChEBI" id="CHEBI:16526"/>
        <dbReference type="ChEBI" id="CHEBI:16810"/>
        <dbReference type="ChEBI" id="CHEBI:30031"/>
        <dbReference type="ChEBI" id="CHEBI:50342"/>
        <dbReference type="ChEBI" id="CHEBI:61965"/>
        <dbReference type="EC" id="1.14.11.2"/>
    </reaction>
</comment>
<dbReference type="PROSITE" id="PS51670">
    <property type="entry name" value="SHKT"/>
    <property type="match status" value="1"/>
</dbReference>
<evidence type="ECO:0000256" key="1">
    <source>
        <dbReference type="ARBA" id="ARBA00001961"/>
    </source>
</evidence>
<evidence type="ECO:0000256" key="4">
    <source>
        <dbReference type="ARBA" id="ARBA00012269"/>
    </source>
</evidence>
<evidence type="ECO:0000256" key="2">
    <source>
        <dbReference type="ARBA" id="ARBA00004648"/>
    </source>
</evidence>
<dbReference type="InterPro" id="IPR045054">
    <property type="entry name" value="P4HA-like"/>
</dbReference>
<dbReference type="Pfam" id="PF01549">
    <property type="entry name" value="ShK"/>
    <property type="match status" value="1"/>
</dbReference>
<dbReference type="PROSITE" id="PS51471">
    <property type="entry name" value="FE2OG_OXY"/>
    <property type="match status" value="1"/>
</dbReference>
<evidence type="ECO:0000256" key="6">
    <source>
        <dbReference type="ARBA" id="ARBA00022723"/>
    </source>
</evidence>
<comment type="cofactor">
    <cofactor evidence="1">
        <name>L-ascorbate</name>
        <dbReference type="ChEBI" id="CHEBI:38290"/>
    </cofactor>
</comment>
<dbReference type="PANTHER" id="PTHR10869:SF238">
    <property type="entry name" value="PROLYL 4-HYDROXYLASE 6-RELATED"/>
    <property type="match status" value="1"/>
</dbReference>
<evidence type="ECO:0000256" key="15">
    <source>
        <dbReference type="SAM" id="SignalP"/>
    </source>
</evidence>
<evidence type="ECO:0000256" key="14">
    <source>
        <dbReference type="ARBA" id="ARBA00049169"/>
    </source>
</evidence>
<dbReference type="Proteomes" id="UP000247498">
    <property type="component" value="Unassembled WGS sequence"/>
</dbReference>
<dbReference type="Gene3D" id="2.60.120.620">
    <property type="entry name" value="q2cbj1_9rhob like domain"/>
    <property type="match status" value="1"/>
</dbReference>
<feature type="domain" description="Fe2OG dioxygenase" evidence="16">
    <location>
        <begin position="138"/>
        <end position="259"/>
    </location>
</feature>
<evidence type="ECO:0000256" key="7">
    <source>
        <dbReference type="ARBA" id="ARBA00022964"/>
    </source>
</evidence>
<sequence>MGSGRGRLRRPYARLALGLALVVVALACRPARADDPFAGDTVGYGELEEEWRGEMVHLSWKPRAFLYKKFLSDEECEHIKDLARPLLTASDVVNTETGVFEASETRTSTGTFLEAGHDEVVRRIEKRVAQVTMTPVENQENMQVLRYANGQKYEPHFDYFLDPLNAAPTNGGQRLLTALMFLHEPEEGGETVFPDSETQTPREGLSPCVKRGLANVPKRGDLLMFYALTPDGLEDPTSLHGSCPTLKGEKWSATIWIHVGRFQERGPDGRAIAADVPPPALPACRDENDMCSEWAFFGECEKNPGYMLEGCRVSCNVCRGGGEAPKPPAPLEPEAT</sequence>
<dbReference type="EMBL" id="BDRX01000218">
    <property type="protein sequence ID" value="GBG00386.1"/>
    <property type="molecule type" value="Genomic_DNA"/>
</dbReference>
<dbReference type="InParanoid" id="A0A2V0PSQ7"/>
<dbReference type="PROSITE" id="PS51257">
    <property type="entry name" value="PROKAR_LIPOPROTEIN"/>
    <property type="match status" value="1"/>
</dbReference>
<evidence type="ECO:0000259" key="16">
    <source>
        <dbReference type="PROSITE" id="PS51471"/>
    </source>
</evidence>
<evidence type="ECO:0000256" key="11">
    <source>
        <dbReference type="ARBA" id="ARBA00023004"/>
    </source>
</evidence>
<dbReference type="PANTHER" id="PTHR10869">
    <property type="entry name" value="PROLYL 4-HYDROXYLASE ALPHA SUBUNIT"/>
    <property type="match status" value="1"/>
</dbReference>
<keyword evidence="11" id="KW-0408">Iron</keyword>
<keyword evidence="15" id="KW-0732">Signal</keyword>
<feature type="chain" id="PRO_5015916792" description="procollagen-proline 4-dioxygenase" evidence="15">
    <location>
        <begin position="34"/>
        <end position="336"/>
    </location>
</feature>
<comment type="similarity">
    <text evidence="3">Belongs to the P4HA family.</text>
</comment>
<feature type="signal peptide" evidence="15">
    <location>
        <begin position="1"/>
        <end position="33"/>
    </location>
</feature>
<proteinExistence type="inferred from homology"/>
<dbReference type="InterPro" id="IPR044862">
    <property type="entry name" value="Pro_4_hyd_alph_FE2OG_OXY"/>
</dbReference>
<comment type="subcellular location">
    <subcellularLocation>
        <location evidence="2">Endoplasmic reticulum membrane</location>
        <topology evidence="2">Single-pass type II membrane protein</topology>
    </subcellularLocation>
</comment>
<dbReference type="FunCoup" id="A0A2V0PSQ7">
    <property type="interactions" value="473"/>
</dbReference>
<dbReference type="GO" id="GO:0005789">
    <property type="term" value="C:endoplasmic reticulum membrane"/>
    <property type="evidence" value="ECO:0007669"/>
    <property type="project" value="UniProtKB-SubCell"/>
</dbReference>
<keyword evidence="8" id="KW-0735">Signal-anchor</keyword>
<keyword evidence="12" id="KW-0472">Membrane</keyword>
<evidence type="ECO:0000256" key="5">
    <source>
        <dbReference type="ARBA" id="ARBA00022692"/>
    </source>
</evidence>
<feature type="domain" description="ShKT" evidence="17">
    <location>
        <begin position="284"/>
        <end position="318"/>
    </location>
</feature>
<dbReference type="GO" id="GO:0005506">
    <property type="term" value="F:iron ion binding"/>
    <property type="evidence" value="ECO:0007669"/>
    <property type="project" value="InterPro"/>
</dbReference>
<evidence type="ECO:0000256" key="10">
    <source>
        <dbReference type="ARBA" id="ARBA00023002"/>
    </source>
</evidence>
<keyword evidence="5" id="KW-0812">Transmembrane</keyword>
<evidence type="ECO:0000256" key="3">
    <source>
        <dbReference type="ARBA" id="ARBA00006511"/>
    </source>
</evidence>
<evidence type="ECO:0000256" key="8">
    <source>
        <dbReference type="ARBA" id="ARBA00022968"/>
    </source>
</evidence>
<keyword evidence="13" id="KW-0325">Glycoprotein</keyword>
<dbReference type="OrthoDB" id="420380at2759"/>
<dbReference type="GO" id="GO:0004656">
    <property type="term" value="F:procollagen-proline 4-dioxygenase activity"/>
    <property type="evidence" value="ECO:0007669"/>
    <property type="project" value="UniProtKB-EC"/>
</dbReference>
<keyword evidence="9" id="KW-1133">Transmembrane helix</keyword>
<dbReference type="InterPro" id="IPR006620">
    <property type="entry name" value="Pro_4_hyd_alph"/>
</dbReference>
<dbReference type="STRING" id="307507.A0A2V0PSQ7"/>
<name>A0A2V0PSQ7_9CHLO</name>
<gene>
    <name evidence="18" type="ORF">Rsub_13138</name>
</gene>
<keyword evidence="10" id="KW-0560">Oxidoreductase</keyword>
<dbReference type="InterPro" id="IPR005123">
    <property type="entry name" value="Oxoglu/Fe-dep_dioxygenase_dom"/>
</dbReference>
<keyword evidence="19" id="KW-1185">Reference proteome</keyword>
<accession>A0A2V0PSQ7</accession>
<dbReference type="GO" id="GO:0031418">
    <property type="term" value="F:L-ascorbic acid binding"/>
    <property type="evidence" value="ECO:0007669"/>
    <property type="project" value="InterPro"/>
</dbReference>
<protein>
    <recommendedName>
        <fullName evidence="4">procollagen-proline 4-dioxygenase</fullName>
        <ecNumber evidence="4">1.14.11.2</ecNumber>
    </recommendedName>
</protein>
<evidence type="ECO:0000256" key="12">
    <source>
        <dbReference type="ARBA" id="ARBA00023136"/>
    </source>
</evidence>
<dbReference type="FunFam" id="2.60.120.620:FF:000002">
    <property type="entry name" value="Prolyl 4-hydroxylase 4"/>
    <property type="match status" value="1"/>
</dbReference>
<dbReference type="SMART" id="SM00702">
    <property type="entry name" value="P4Hc"/>
    <property type="match status" value="1"/>
</dbReference>
<evidence type="ECO:0000256" key="9">
    <source>
        <dbReference type="ARBA" id="ARBA00022989"/>
    </source>
</evidence>
<evidence type="ECO:0000313" key="18">
    <source>
        <dbReference type="EMBL" id="GBG00386.1"/>
    </source>
</evidence>
<keyword evidence="6" id="KW-0479">Metal-binding</keyword>
<evidence type="ECO:0000256" key="13">
    <source>
        <dbReference type="ARBA" id="ARBA00023180"/>
    </source>
</evidence>
<dbReference type="AlphaFoldDB" id="A0A2V0PSQ7"/>
<organism evidence="18 19">
    <name type="scientific">Raphidocelis subcapitata</name>
    <dbReference type="NCBI Taxonomy" id="307507"/>
    <lineage>
        <taxon>Eukaryota</taxon>
        <taxon>Viridiplantae</taxon>
        <taxon>Chlorophyta</taxon>
        <taxon>core chlorophytes</taxon>
        <taxon>Chlorophyceae</taxon>
        <taxon>CS clade</taxon>
        <taxon>Sphaeropleales</taxon>
        <taxon>Selenastraceae</taxon>
        <taxon>Raphidocelis</taxon>
    </lineage>
</organism>
<dbReference type="SMART" id="SM00254">
    <property type="entry name" value="ShKT"/>
    <property type="match status" value="1"/>
</dbReference>
<keyword evidence="7" id="KW-0223">Dioxygenase</keyword>
<dbReference type="InterPro" id="IPR003582">
    <property type="entry name" value="ShKT_dom"/>
</dbReference>
<dbReference type="EC" id="1.14.11.2" evidence="4"/>
<comment type="caution">
    <text evidence="18">The sequence shown here is derived from an EMBL/GenBank/DDBJ whole genome shotgun (WGS) entry which is preliminary data.</text>
</comment>
<evidence type="ECO:0000313" key="19">
    <source>
        <dbReference type="Proteomes" id="UP000247498"/>
    </source>
</evidence>
<reference evidence="18 19" key="1">
    <citation type="journal article" date="2018" name="Sci. Rep.">
        <title>Raphidocelis subcapitata (=Pseudokirchneriella subcapitata) provides an insight into genome evolution and environmental adaptations in the Sphaeropleales.</title>
        <authorList>
            <person name="Suzuki S."/>
            <person name="Yamaguchi H."/>
            <person name="Nakajima N."/>
            <person name="Kawachi M."/>
        </authorList>
    </citation>
    <scope>NUCLEOTIDE SEQUENCE [LARGE SCALE GENOMIC DNA]</scope>
    <source>
        <strain evidence="18 19">NIES-35</strain>
    </source>
</reference>